<dbReference type="CDD" id="cd00688">
    <property type="entry name" value="ISOPREN_C2_like"/>
    <property type="match status" value="1"/>
</dbReference>
<keyword evidence="3" id="KW-1185">Reference proteome</keyword>
<organism evidence="2 3">
    <name type="scientific">Rubritalea tangerina</name>
    <dbReference type="NCBI Taxonomy" id="430798"/>
    <lineage>
        <taxon>Bacteria</taxon>
        <taxon>Pseudomonadati</taxon>
        <taxon>Verrucomicrobiota</taxon>
        <taxon>Verrucomicrobiia</taxon>
        <taxon>Verrucomicrobiales</taxon>
        <taxon>Rubritaleaceae</taxon>
        <taxon>Rubritalea</taxon>
    </lineage>
</organism>
<evidence type="ECO:0000256" key="1">
    <source>
        <dbReference type="SAM" id="Phobius"/>
    </source>
</evidence>
<keyword evidence="1" id="KW-0472">Membrane</keyword>
<keyword evidence="1" id="KW-1133">Transmembrane helix</keyword>
<evidence type="ECO:0000313" key="3">
    <source>
        <dbReference type="Proteomes" id="UP001597389"/>
    </source>
</evidence>
<gene>
    <name evidence="2" type="ORF">ACFSW8_01955</name>
</gene>
<protein>
    <submittedName>
        <fullName evidence="2">Prenyltransferase/squalene oxidase repeat-containing protein</fullName>
    </submittedName>
</protein>
<name>A0ABW4Z6Y5_9BACT</name>
<dbReference type="RefSeq" id="WP_377085942.1">
    <property type="nucleotide sequence ID" value="NZ_JBHSJL010000012.1"/>
</dbReference>
<evidence type="ECO:0000313" key="2">
    <source>
        <dbReference type="EMBL" id="MFD2157655.1"/>
    </source>
</evidence>
<dbReference type="Gene3D" id="1.50.10.20">
    <property type="match status" value="2"/>
</dbReference>
<dbReference type="InterPro" id="IPR008930">
    <property type="entry name" value="Terpenoid_cyclase/PrenylTrfase"/>
</dbReference>
<accession>A0ABW4Z6Y5</accession>
<comment type="caution">
    <text evidence="2">The sequence shown here is derived from an EMBL/GenBank/DDBJ whole genome shotgun (WGS) entry which is preliminary data.</text>
</comment>
<dbReference type="Proteomes" id="UP001597389">
    <property type="component" value="Unassembled WGS sequence"/>
</dbReference>
<proteinExistence type="predicted"/>
<keyword evidence="1" id="KW-0812">Transmembrane</keyword>
<feature type="transmembrane region" description="Helical" evidence="1">
    <location>
        <begin position="21"/>
        <end position="48"/>
    </location>
</feature>
<reference evidence="3" key="1">
    <citation type="journal article" date="2019" name="Int. J. Syst. Evol. Microbiol.">
        <title>The Global Catalogue of Microorganisms (GCM) 10K type strain sequencing project: providing services to taxonomists for standard genome sequencing and annotation.</title>
        <authorList>
            <consortium name="The Broad Institute Genomics Platform"/>
            <consortium name="The Broad Institute Genome Sequencing Center for Infectious Disease"/>
            <person name="Wu L."/>
            <person name="Ma J."/>
        </authorList>
    </citation>
    <scope>NUCLEOTIDE SEQUENCE [LARGE SCALE GENOMIC DNA]</scope>
    <source>
        <strain evidence="3">CCUG 57942</strain>
    </source>
</reference>
<sequence length="491" mass="53131">MSLHAQMSPEAKARLAAQKRTSTITSILIALLGCALVAIILMVIALTINVKNPPEIISYSSGVMDDDQIERPEMTNQVERKPSSPSSSMAKVIASTTASPTAVPVPDIEITEPSLDFGNGDDFGDGWGDGDGDGGGGGGFGRIPSSMKKRCSKADRLARLKKEGGKPECEEAVVRSLRYLQNTQNANGSWCRKNSSAMTGLALLAYLGHCETPLSPEFGETVEKAITYLVQLGIQNGGQLAEDRNDKHWPYEHGIATYALCEAYTFCKTLNITIPNLDKVVIESVGHIVSHQHTSGGWVYAFEMSNGPGDTSVSCWQIQALKASKHTGLQIDGLNGAMKKSMKYLTESQNGDGTIGYRGKKHSGLGPTMTGGGLLCLQQGGYGRRSQARSAAKWLSKNLKYNYANDADLYAHYYNGQALINYGGTVWKNYNKLFMDEHLSGQNPDGSWKSPGTNKGSRRFQGGSAQAVHYRTCLATLMLEVYYRFLPGSAQ</sequence>
<dbReference type="SUPFAM" id="SSF48239">
    <property type="entry name" value="Terpenoid cyclases/Protein prenyltransferases"/>
    <property type="match status" value="1"/>
</dbReference>
<dbReference type="EMBL" id="JBHUJB010000011">
    <property type="protein sequence ID" value="MFD2157655.1"/>
    <property type="molecule type" value="Genomic_DNA"/>
</dbReference>